<keyword evidence="3 4" id="KW-0689">Ribosomal protein</keyword>
<dbReference type="Pfam" id="PF01250">
    <property type="entry name" value="Ribosomal_S6"/>
    <property type="match status" value="1"/>
</dbReference>
<evidence type="ECO:0000313" key="4">
    <source>
        <dbReference type="EMBL" id="PIP53177.1"/>
    </source>
</evidence>
<dbReference type="Gene3D" id="3.30.70.60">
    <property type="match status" value="1"/>
</dbReference>
<dbReference type="EMBL" id="PCSR01000055">
    <property type="protein sequence ID" value="PIP53177.1"/>
    <property type="molecule type" value="Genomic_DNA"/>
</dbReference>
<dbReference type="GO" id="GO:1990904">
    <property type="term" value="C:ribonucleoprotein complex"/>
    <property type="evidence" value="ECO:0007669"/>
    <property type="project" value="UniProtKB-KW"/>
</dbReference>
<dbReference type="GO" id="GO:0006412">
    <property type="term" value="P:translation"/>
    <property type="evidence" value="ECO:0007669"/>
    <property type="project" value="UniProtKB-UniRule"/>
</dbReference>
<dbReference type="SUPFAM" id="SSF54995">
    <property type="entry name" value="Ribosomal protein S6"/>
    <property type="match status" value="1"/>
</dbReference>
<dbReference type="InterPro" id="IPR035980">
    <property type="entry name" value="Ribosomal_bS6_sf"/>
</dbReference>
<organism evidence="4 5">
    <name type="scientific">Candidatus Beckwithbacteria bacterium CG23_combo_of_CG06-09_8_20_14_all_34_8</name>
    <dbReference type="NCBI Taxonomy" id="1974497"/>
    <lineage>
        <taxon>Bacteria</taxon>
        <taxon>Candidatus Beckwithiibacteriota</taxon>
    </lineage>
</organism>
<dbReference type="PANTHER" id="PTHR21011">
    <property type="entry name" value="MITOCHONDRIAL 28S RIBOSOMAL PROTEIN S6"/>
    <property type="match status" value="1"/>
</dbReference>
<comment type="similarity">
    <text evidence="1 3">Belongs to the bacterial ribosomal protein bS6 family.</text>
</comment>
<dbReference type="HAMAP" id="MF_00360">
    <property type="entry name" value="Ribosomal_bS6"/>
    <property type="match status" value="1"/>
</dbReference>
<gene>
    <name evidence="3 4" type="primary">rpsF</name>
    <name evidence="4" type="ORF">COX08_02465</name>
</gene>
<dbReference type="GO" id="GO:0005840">
    <property type="term" value="C:ribosome"/>
    <property type="evidence" value="ECO:0007669"/>
    <property type="project" value="UniProtKB-KW"/>
</dbReference>
<comment type="caution">
    <text evidence="4">The sequence shown here is derived from an EMBL/GenBank/DDBJ whole genome shotgun (WGS) entry which is preliminary data.</text>
</comment>
<accession>A0A2H0B6A8</accession>
<reference evidence="4 5" key="1">
    <citation type="submission" date="2017-09" db="EMBL/GenBank/DDBJ databases">
        <title>Depth-based differentiation of microbial function through sediment-hosted aquifers and enrichment of novel symbionts in the deep terrestrial subsurface.</title>
        <authorList>
            <person name="Probst A.J."/>
            <person name="Ladd B."/>
            <person name="Jarett J.K."/>
            <person name="Geller-Mcgrath D.E."/>
            <person name="Sieber C.M."/>
            <person name="Emerson J.B."/>
            <person name="Anantharaman K."/>
            <person name="Thomas B.C."/>
            <person name="Malmstrom R."/>
            <person name="Stieglmeier M."/>
            <person name="Klingl A."/>
            <person name="Woyke T."/>
            <person name="Ryan C.M."/>
            <person name="Banfield J.F."/>
        </authorList>
    </citation>
    <scope>NUCLEOTIDE SEQUENCE [LARGE SCALE GENOMIC DNA]</scope>
    <source>
        <strain evidence="4">CG23_combo_of_CG06-09_8_20_14_all_34_8</strain>
    </source>
</reference>
<dbReference type="Proteomes" id="UP000229459">
    <property type="component" value="Unassembled WGS sequence"/>
</dbReference>
<evidence type="ECO:0000256" key="3">
    <source>
        <dbReference type="HAMAP-Rule" id="MF_00360"/>
    </source>
</evidence>
<proteinExistence type="inferred from homology"/>
<dbReference type="InterPro" id="IPR020814">
    <property type="entry name" value="Ribosomal_S6_plastid/chlpt"/>
</dbReference>
<dbReference type="GO" id="GO:0005737">
    <property type="term" value="C:cytoplasm"/>
    <property type="evidence" value="ECO:0007669"/>
    <property type="project" value="UniProtKB-ARBA"/>
</dbReference>
<dbReference type="InterPro" id="IPR000529">
    <property type="entry name" value="Ribosomal_bS6"/>
</dbReference>
<dbReference type="AlphaFoldDB" id="A0A2H0B6A8"/>
<dbReference type="PANTHER" id="PTHR21011:SF1">
    <property type="entry name" value="SMALL RIBOSOMAL SUBUNIT PROTEIN BS6M"/>
    <property type="match status" value="1"/>
</dbReference>
<evidence type="ECO:0000256" key="1">
    <source>
        <dbReference type="ARBA" id="ARBA00009512"/>
    </source>
</evidence>
<dbReference type="NCBIfam" id="TIGR00166">
    <property type="entry name" value="S6"/>
    <property type="match status" value="1"/>
</dbReference>
<dbReference type="GO" id="GO:0070181">
    <property type="term" value="F:small ribosomal subunit rRNA binding"/>
    <property type="evidence" value="ECO:0007669"/>
    <property type="project" value="TreeGrafter"/>
</dbReference>
<comment type="function">
    <text evidence="3">Binds together with bS18 to 16S ribosomal RNA.</text>
</comment>
<name>A0A2H0B6A8_9BACT</name>
<dbReference type="GO" id="GO:0003735">
    <property type="term" value="F:structural constituent of ribosome"/>
    <property type="evidence" value="ECO:0007669"/>
    <property type="project" value="InterPro"/>
</dbReference>
<keyword evidence="3" id="KW-0699">rRNA-binding</keyword>
<sequence>MIMKKYELTILFAKDNKEAESATTAILKGLGVKKIKSNSWGVKPLAYPIKKHTEALYIYFEFEADPKTAKELGLKLKLQENIIRSLLVIAE</sequence>
<keyword evidence="3" id="KW-0687">Ribonucleoprotein</keyword>
<dbReference type="CDD" id="cd00473">
    <property type="entry name" value="bS6"/>
    <property type="match status" value="1"/>
</dbReference>
<dbReference type="InterPro" id="IPR014717">
    <property type="entry name" value="Transl_elong_EF1B/ribsomal_bS6"/>
</dbReference>
<evidence type="ECO:0000313" key="5">
    <source>
        <dbReference type="Proteomes" id="UP000229459"/>
    </source>
</evidence>
<keyword evidence="3" id="KW-0694">RNA-binding</keyword>
<protein>
    <recommendedName>
        <fullName evidence="2 3">Small ribosomal subunit protein bS6</fullName>
    </recommendedName>
</protein>
<evidence type="ECO:0000256" key="2">
    <source>
        <dbReference type="ARBA" id="ARBA00035294"/>
    </source>
</evidence>